<accession>A0A2M8L5M0</accession>
<name>A0A2M8L5M0_9BACT</name>
<gene>
    <name evidence="1" type="ORF">COU96_01670</name>
</gene>
<dbReference type="Proteomes" id="UP000229500">
    <property type="component" value="Unassembled WGS sequence"/>
</dbReference>
<dbReference type="EMBL" id="PFEL01000064">
    <property type="protein sequence ID" value="PJE69078.1"/>
    <property type="molecule type" value="Genomic_DNA"/>
</dbReference>
<proteinExistence type="predicted"/>
<organism evidence="1 2">
    <name type="scientific">Candidatus Shapirobacteria bacterium CG10_big_fil_rev_8_21_14_0_10_38_14</name>
    <dbReference type="NCBI Taxonomy" id="1974483"/>
    <lineage>
        <taxon>Bacteria</taxon>
        <taxon>Candidatus Shapironibacteriota</taxon>
    </lineage>
</organism>
<dbReference type="AlphaFoldDB" id="A0A2M8L5M0"/>
<evidence type="ECO:0000313" key="2">
    <source>
        <dbReference type="Proteomes" id="UP000229500"/>
    </source>
</evidence>
<protein>
    <submittedName>
        <fullName evidence="1">Uncharacterized protein</fullName>
    </submittedName>
</protein>
<comment type="caution">
    <text evidence="1">The sequence shown here is derived from an EMBL/GenBank/DDBJ whole genome shotgun (WGS) entry which is preliminary data.</text>
</comment>
<evidence type="ECO:0000313" key="1">
    <source>
        <dbReference type="EMBL" id="PJE69078.1"/>
    </source>
</evidence>
<sequence length="64" mass="7396">MDKKEKFLQIYANLPLAVRNEIIVVLGDEPLTWNAARIEVENETKKGEEILKKLVEMGILNEEK</sequence>
<reference evidence="2" key="1">
    <citation type="submission" date="2017-09" db="EMBL/GenBank/DDBJ databases">
        <title>Depth-based differentiation of microbial function through sediment-hosted aquifers and enrichment of novel symbionts in the deep terrestrial subsurface.</title>
        <authorList>
            <person name="Probst A.J."/>
            <person name="Ladd B."/>
            <person name="Jarett J.K."/>
            <person name="Geller-Mcgrath D.E."/>
            <person name="Sieber C.M.K."/>
            <person name="Emerson J.B."/>
            <person name="Anantharaman K."/>
            <person name="Thomas B.C."/>
            <person name="Malmstrom R."/>
            <person name="Stieglmeier M."/>
            <person name="Klingl A."/>
            <person name="Woyke T."/>
            <person name="Ryan C.M."/>
            <person name="Banfield J.F."/>
        </authorList>
    </citation>
    <scope>NUCLEOTIDE SEQUENCE [LARGE SCALE GENOMIC DNA]</scope>
</reference>